<dbReference type="Proteomes" id="UP000037269">
    <property type="component" value="Unassembled WGS sequence"/>
</dbReference>
<protein>
    <submittedName>
        <fullName evidence="1">Uncharacterized protein</fullName>
    </submittedName>
</protein>
<comment type="caution">
    <text evidence="1">The sequence shown here is derived from an EMBL/GenBank/DDBJ whole genome shotgun (WGS) entry which is preliminary data.</text>
</comment>
<sequence>MPIPAGVLISWQIRVCIECEINPLSGLPERFFAFRVPGPYAWRSWTEPLYVQQLKINRYGIKRGNRR</sequence>
<organism evidence="1 2">
    <name type="scientific">Aneurinibacillus migulanus</name>
    <name type="common">Bacillus migulanus</name>
    <dbReference type="NCBI Taxonomy" id="47500"/>
    <lineage>
        <taxon>Bacteria</taxon>
        <taxon>Bacillati</taxon>
        <taxon>Bacillota</taxon>
        <taxon>Bacilli</taxon>
        <taxon>Bacillales</taxon>
        <taxon>Paenibacillaceae</taxon>
        <taxon>Aneurinibacillus group</taxon>
        <taxon>Aneurinibacillus</taxon>
    </lineage>
</organism>
<name>A0A0M0HBG6_ANEMI</name>
<evidence type="ECO:0000313" key="2">
    <source>
        <dbReference type="Proteomes" id="UP000037269"/>
    </source>
</evidence>
<reference evidence="1 2" key="1">
    <citation type="submission" date="2015-07" db="EMBL/GenBank/DDBJ databases">
        <title>Fjat-14205 dsm 2895.</title>
        <authorList>
            <person name="Liu B."/>
            <person name="Wang J."/>
            <person name="Zhu Y."/>
            <person name="Liu G."/>
            <person name="Chen Q."/>
            <person name="Chen Z."/>
            <person name="Lan J."/>
            <person name="Che J."/>
            <person name="Ge C."/>
            <person name="Shi H."/>
            <person name="Pan Z."/>
            <person name="Liu X."/>
        </authorList>
    </citation>
    <scope>NUCLEOTIDE SEQUENCE [LARGE SCALE GENOMIC DNA]</scope>
    <source>
        <strain evidence="1 2">DSM 2895</strain>
    </source>
</reference>
<dbReference type="AlphaFoldDB" id="A0A0M0HBG6"/>
<accession>A0A0M0HBG6</accession>
<dbReference type="STRING" id="47500.AF333_01470"/>
<keyword evidence="2" id="KW-1185">Reference proteome</keyword>
<dbReference type="EMBL" id="LGUG01000002">
    <property type="protein sequence ID" value="KON99410.1"/>
    <property type="molecule type" value="Genomic_DNA"/>
</dbReference>
<evidence type="ECO:0000313" key="1">
    <source>
        <dbReference type="EMBL" id="KON99410.1"/>
    </source>
</evidence>
<gene>
    <name evidence="1" type="ORF">AF333_01470</name>
</gene>
<proteinExistence type="predicted"/>
<dbReference type="PATRIC" id="fig|47500.9.peg.1027"/>